<organism evidence="2 3">
    <name type="scientific">Penicillium argentinense</name>
    <dbReference type="NCBI Taxonomy" id="1131581"/>
    <lineage>
        <taxon>Eukaryota</taxon>
        <taxon>Fungi</taxon>
        <taxon>Dikarya</taxon>
        <taxon>Ascomycota</taxon>
        <taxon>Pezizomycotina</taxon>
        <taxon>Eurotiomycetes</taxon>
        <taxon>Eurotiomycetidae</taxon>
        <taxon>Eurotiales</taxon>
        <taxon>Aspergillaceae</taxon>
        <taxon>Penicillium</taxon>
    </lineage>
</organism>
<accession>A0A9W9EWX9</accession>
<protein>
    <submittedName>
        <fullName evidence="2">Uncharacterized protein</fullName>
    </submittedName>
</protein>
<gene>
    <name evidence="2" type="ORF">N7532_008186</name>
</gene>
<keyword evidence="3" id="KW-1185">Reference proteome</keyword>
<name>A0A9W9EWX9_9EURO</name>
<evidence type="ECO:0000313" key="3">
    <source>
        <dbReference type="Proteomes" id="UP001149074"/>
    </source>
</evidence>
<proteinExistence type="predicted"/>
<sequence>MGGGSLDDSWGKRDSNMDMTNDIYLFDPSLDDVTSDSLRTLLNWGDGPGNSNKGIHHDDYQFESALRKYTVALDSQPSELVTFNPGNLASIHAPSDPEDASPQSASSGHTSLTEGSVTTAATAEHDPQAYTNSEKNSTCTSVHGEELLHLTSEGSQDYIRIHSSDNDLALIVPAVPPSTCHGPIPPRTQIQGPAVNHPYITPVWEPPAALPQPALQKFRTASHQYPPQEIHFNPAQPAPPKLSAASFYASNGYPATNAFSQFASQAPTSTVSNLQNNHWDSKFVSTVSAPEKTANKNTIVFMEPEVPIDFVVNPNNHGRWKLDSYGNRTYLNAPKVKQACVERK</sequence>
<dbReference type="Proteomes" id="UP001149074">
    <property type="component" value="Unassembled WGS sequence"/>
</dbReference>
<dbReference type="OrthoDB" id="4498187at2759"/>
<evidence type="ECO:0000256" key="1">
    <source>
        <dbReference type="SAM" id="MobiDB-lite"/>
    </source>
</evidence>
<dbReference type="AlphaFoldDB" id="A0A9W9EWX9"/>
<feature type="region of interest" description="Disordered" evidence="1">
    <location>
        <begin position="84"/>
        <end position="116"/>
    </location>
</feature>
<dbReference type="EMBL" id="JAPQKI010000009">
    <property type="protein sequence ID" value="KAJ5089502.1"/>
    <property type="molecule type" value="Genomic_DNA"/>
</dbReference>
<reference evidence="2" key="2">
    <citation type="journal article" date="2023" name="IMA Fungus">
        <title>Comparative genomic study of the Penicillium genus elucidates a diverse pangenome and 15 lateral gene transfer events.</title>
        <authorList>
            <person name="Petersen C."/>
            <person name="Sorensen T."/>
            <person name="Nielsen M.R."/>
            <person name="Sondergaard T.E."/>
            <person name="Sorensen J.L."/>
            <person name="Fitzpatrick D.A."/>
            <person name="Frisvad J.C."/>
            <person name="Nielsen K.L."/>
        </authorList>
    </citation>
    <scope>NUCLEOTIDE SEQUENCE</scope>
    <source>
        <strain evidence="2">IBT 30761</strain>
    </source>
</reference>
<reference evidence="2" key="1">
    <citation type="submission" date="2022-11" db="EMBL/GenBank/DDBJ databases">
        <authorList>
            <person name="Petersen C."/>
        </authorList>
    </citation>
    <scope>NUCLEOTIDE SEQUENCE</scope>
    <source>
        <strain evidence="2">IBT 30761</strain>
    </source>
</reference>
<comment type="caution">
    <text evidence="2">The sequence shown here is derived from an EMBL/GenBank/DDBJ whole genome shotgun (WGS) entry which is preliminary data.</text>
</comment>
<dbReference type="RefSeq" id="XP_056471484.1">
    <property type="nucleotide sequence ID" value="XM_056620678.1"/>
</dbReference>
<feature type="compositionally biased region" description="Polar residues" evidence="1">
    <location>
        <begin position="101"/>
        <end position="116"/>
    </location>
</feature>
<evidence type="ECO:0000313" key="2">
    <source>
        <dbReference type="EMBL" id="KAJ5089502.1"/>
    </source>
</evidence>
<dbReference type="GeneID" id="81359657"/>